<reference evidence="1" key="1">
    <citation type="submission" date="2021-06" db="EMBL/GenBank/DDBJ databases">
        <authorList>
            <person name="Kallberg Y."/>
            <person name="Tangrot J."/>
            <person name="Rosling A."/>
        </authorList>
    </citation>
    <scope>NUCLEOTIDE SEQUENCE</scope>
    <source>
        <strain evidence="1">IN212</strain>
    </source>
</reference>
<dbReference type="Proteomes" id="UP000789396">
    <property type="component" value="Unassembled WGS sequence"/>
</dbReference>
<comment type="caution">
    <text evidence="1">The sequence shown here is derived from an EMBL/GenBank/DDBJ whole genome shotgun (WGS) entry which is preliminary data.</text>
</comment>
<keyword evidence="2" id="KW-1185">Reference proteome</keyword>
<gene>
    <name evidence="1" type="ORF">RFULGI_LOCUS11999</name>
</gene>
<accession>A0A9N9NE54</accession>
<evidence type="ECO:0000313" key="2">
    <source>
        <dbReference type="Proteomes" id="UP000789396"/>
    </source>
</evidence>
<sequence>TEKCSLYEDAIVDAELTNRKVTNTEKAGEVNSLNYFDTISTPDHKKAKTLGVSFDEYVDSNIQDESENDKEINFDLLDISKKLQREQVVKWEVDDINVTNRFQNYQKEIFKKAEREGLDYENL</sequence>
<organism evidence="1 2">
    <name type="scientific">Racocetra fulgida</name>
    <dbReference type="NCBI Taxonomy" id="60492"/>
    <lineage>
        <taxon>Eukaryota</taxon>
        <taxon>Fungi</taxon>
        <taxon>Fungi incertae sedis</taxon>
        <taxon>Mucoromycota</taxon>
        <taxon>Glomeromycotina</taxon>
        <taxon>Glomeromycetes</taxon>
        <taxon>Diversisporales</taxon>
        <taxon>Gigasporaceae</taxon>
        <taxon>Racocetra</taxon>
    </lineage>
</organism>
<name>A0A9N9NE54_9GLOM</name>
<feature type="non-terminal residue" evidence="1">
    <location>
        <position position="123"/>
    </location>
</feature>
<dbReference type="OrthoDB" id="2445463at2759"/>
<protein>
    <submittedName>
        <fullName evidence="1">1242_t:CDS:1</fullName>
    </submittedName>
</protein>
<feature type="non-terminal residue" evidence="1">
    <location>
        <position position="1"/>
    </location>
</feature>
<dbReference type="EMBL" id="CAJVPZ010027731">
    <property type="protein sequence ID" value="CAG8729224.1"/>
    <property type="molecule type" value="Genomic_DNA"/>
</dbReference>
<proteinExistence type="predicted"/>
<evidence type="ECO:0000313" key="1">
    <source>
        <dbReference type="EMBL" id="CAG8729224.1"/>
    </source>
</evidence>
<dbReference type="AlphaFoldDB" id="A0A9N9NE54"/>